<accession>A0A182NNZ8</accession>
<protein>
    <submittedName>
        <fullName evidence="3">Uncharacterized protein</fullName>
    </submittedName>
</protein>
<name>A0A182NNZ8_9DIPT</name>
<dbReference type="VEuPathDB" id="VectorBase:ADIR009383"/>
<reference evidence="3" key="2">
    <citation type="submission" date="2020-05" db="UniProtKB">
        <authorList>
            <consortium name="EnsemblMetazoa"/>
        </authorList>
    </citation>
    <scope>IDENTIFICATION</scope>
    <source>
        <strain evidence="3">WRAIR2</strain>
    </source>
</reference>
<feature type="compositionally biased region" description="Acidic residues" evidence="1">
    <location>
        <begin position="137"/>
        <end position="151"/>
    </location>
</feature>
<keyword evidence="4" id="KW-1185">Reference proteome</keyword>
<dbReference type="STRING" id="7168.A0A182NNZ8"/>
<evidence type="ECO:0000256" key="1">
    <source>
        <dbReference type="SAM" id="MobiDB-lite"/>
    </source>
</evidence>
<reference evidence="4" key="1">
    <citation type="submission" date="2013-03" db="EMBL/GenBank/DDBJ databases">
        <title>The Genome Sequence of Anopheles dirus WRAIR2.</title>
        <authorList>
            <consortium name="The Broad Institute Genomics Platform"/>
            <person name="Neafsey D.E."/>
            <person name="Walton C."/>
            <person name="Walker B."/>
            <person name="Young S.K."/>
            <person name="Zeng Q."/>
            <person name="Gargeya S."/>
            <person name="Fitzgerald M."/>
            <person name="Haas B."/>
            <person name="Abouelleil A."/>
            <person name="Allen A.W."/>
            <person name="Alvarado L."/>
            <person name="Arachchi H.M."/>
            <person name="Berlin A.M."/>
            <person name="Chapman S.B."/>
            <person name="Gainer-Dewar J."/>
            <person name="Goldberg J."/>
            <person name="Griggs A."/>
            <person name="Gujja S."/>
            <person name="Hansen M."/>
            <person name="Howarth C."/>
            <person name="Imamovic A."/>
            <person name="Ireland A."/>
            <person name="Larimer J."/>
            <person name="McCowan C."/>
            <person name="Murphy C."/>
            <person name="Pearson M."/>
            <person name="Poon T.W."/>
            <person name="Priest M."/>
            <person name="Roberts A."/>
            <person name="Saif S."/>
            <person name="Shea T."/>
            <person name="Sisk P."/>
            <person name="Sykes S."/>
            <person name="Wortman J."/>
            <person name="Nusbaum C."/>
            <person name="Birren B."/>
        </authorList>
    </citation>
    <scope>NUCLEOTIDE SEQUENCE [LARGE SCALE GENOMIC DNA]</scope>
    <source>
        <strain evidence="4">WRAIR2</strain>
    </source>
</reference>
<dbReference type="Proteomes" id="UP000075884">
    <property type="component" value="Unassembled WGS sequence"/>
</dbReference>
<keyword evidence="2" id="KW-0732">Signal</keyword>
<evidence type="ECO:0000313" key="3">
    <source>
        <dbReference type="EnsemblMetazoa" id="ADIR009383-PA"/>
    </source>
</evidence>
<dbReference type="AlphaFoldDB" id="A0A182NNZ8"/>
<feature type="region of interest" description="Disordered" evidence="1">
    <location>
        <begin position="137"/>
        <end position="160"/>
    </location>
</feature>
<proteinExistence type="predicted"/>
<sequence length="277" mass="29498">MSRPFVALAAVAWLASVCVLASGLSETPADAPDLPAEGIAGTDDDRPNYIAFSANAFADNDLSPATASPASARAPASGRWASDGAARSLYGWGGGAGPRASRLSPELLDGLRAALAVEHEMFMPHGEQLLRTVLAEADDESDGEDDGEDEDERPRFGFGAGRNLLKRAPTGFTGMRGRRVPSGFNGVRGKKSLSLFSWNNQAARGGSNSLRDGMRGKKSFDTALDERWSRLDELNTDRLAKEYPNFLVLDPTFGPSMPMNAAPPKRVPNGFMGLRGK</sequence>
<evidence type="ECO:0000256" key="2">
    <source>
        <dbReference type="SAM" id="SignalP"/>
    </source>
</evidence>
<evidence type="ECO:0000313" key="4">
    <source>
        <dbReference type="Proteomes" id="UP000075884"/>
    </source>
</evidence>
<feature type="signal peptide" evidence="2">
    <location>
        <begin position="1"/>
        <end position="23"/>
    </location>
</feature>
<organism evidence="3 4">
    <name type="scientific">Anopheles dirus</name>
    <dbReference type="NCBI Taxonomy" id="7168"/>
    <lineage>
        <taxon>Eukaryota</taxon>
        <taxon>Metazoa</taxon>
        <taxon>Ecdysozoa</taxon>
        <taxon>Arthropoda</taxon>
        <taxon>Hexapoda</taxon>
        <taxon>Insecta</taxon>
        <taxon>Pterygota</taxon>
        <taxon>Neoptera</taxon>
        <taxon>Endopterygota</taxon>
        <taxon>Diptera</taxon>
        <taxon>Nematocera</taxon>
        <taxon>Culicoidea</taxon>
        <taxon>Culicidae</taxon>
        <taxon>Anophelinae</taxon>
        <taxon>Anopheles</taxon>
    </lineage>
</organism>
<dbReference type="EnsemblMetazoa" id="ADIR009383-RA">
    <property type="protein sequence ID" value="ADIR009383-PA"/>
    <property type="gene ID" value="ADIR009383"/>
</dbReference>
<feature type="chain" id="PRO_5008130163" evidence="2">
    <location>
        <begin position="24"/>
        <end position="277"/>
    </location>
</feature>